<dbReference type="AlphaFoldDB" id="A0A318JMQ3"/>
<comment type="caution">
    <text evidence="2">The sequence shown here is derived from an EMBL/GenBank/DDBJ whole genome shotgun (WGS) entry which is preliminary data.</text>
</comment>
<organism evidence="2 3">
    <name type="scientific">Undibacterium pigrum</name>
    <dbReference type="NCBI Taxonomy" id="401470"/>
    <lineage>
        <taxon>Bacteria</taxon>
        <taxon>Pseudomonadati</taxon>
        <taxon>Pseudomonadota</taxon>
        <taxon>Betaproteobacteria</taxon>
        <taxon>Burkholderiales</taxon>
        <taxon>Oxalobacteraceae</taxon>
        <taxon>Undibacterium</taxon>
    </lineage>
</organism>
<feature type="signal peptide" evidence="1">
    <location>
        <begin position="1"/>
        <end position="25"/>
    </location>
</feature>
<name>A0A318JMQ3_9BURK</name>
<accession>A0A318JMQ3</accession>
<proteinExistence type="predicted"/>
<dbReference type="RefSeq" id="WP_146218812.1">
    <property type="nucleotide sequence ID" value="NZ_QJKB01000002.1"/>
</dbReference>
<evidence type="ECO:0000313" key="3">
    <source>
        <dbReference type="Proteomes" id="UP000247792"/>
    </source>
</evidence>
<gene>
    <name evidence="2" type="ORF">DFR42_102479</name>
</gene>
<sequence>MKKFSLLFLACLSACGGGSSSSNTAATPVVSELEGTWVYSTGSHTTGTACGLDLRGGYEARTTFTFSGNTITGKKEACAILTGNTGGFIQNDSMTGTFKTGDIYLTSGTESYKTLDITSGGSTQYTGYALLGNKFKLPLPNPNTGADGSTPAKRINTAASVFTPGVGLVDQPVFVKQ</sequence>
<keyword evidence="1" id="KW-0732">Signal</keyword>
<keyword evidence="3" id="KW-1185">Reference proteome</keyword>
<evidence type="ECO:0008006" key="4">
    <source>
        <dbReference type="Google" id="ProtNLM"/>
    </source>
</evidence>
<dbReference type="Proteomes" id="UP000247792">
    <property type="component" value="Unassembled WGS sequence"/>
</dbReference>
<dbReference type="EMBL" id="QJKB01000002">
    <property type="protein sequence ID" value="PXX45251.1"/>
    <property type="molecule type" value="Genomic_DNA"/>
</dbReference>
<feature type="chain" id="PRO_5016248410" description="Lipocalin-like protein" evidence="1">
    <location>
        <begin position="26"/>
        <end position="177"/>
    </location>
</feature>
<protein>
    <recommendedName>
        <fullName evidence="4">Lipocalin-like protein</fullName>
    </recommendedName>
</protein>
<evidence type="ECO:0000313" key="2">
    <source>
        <dbReference type="EMBL" id="PXX45251.1"/>
    </source>
</evidence>
<evidence type="ECO:0000256" key="1">
    <source>
        <dbReference type="SAM" id="SignalP"/>
    </source>
</evidence>
<reference evidence="2 3" key="1">
    <citation type="submission" date="2018-05" db="EMBL/GenBank/DDBJ databases">
        <title>Genomic Encyclopedia of Type Strains, Phase IV (KMG-IV): sequencing the most valuable type-strain genomes for metagenomic binning, comparative biology and taxonomic classification.</title>
        <authorList>
            <person name="Goeker M."/>
        </authorList>
    </citation>
    <scope>NUCLEOTIDE SEQUENCE [LARGE SCALE GENOMIC DNA]</scope>
    <source>
        <strain evidence="2 3">DSM 19792</strain>
    </source>
</reference>